<gene>
    <name evidence="2" type="ORF">TraAM80_07989</name>
</gene>
<feature type="region of interest" description="Disordered" evidence="1">
    <location>
        <begin position="15"/>
        <end position="43"/>
    </location>
</feature>
<organism evidence="2 3">
    <name type="scientific">Trypanosoma rangeli</name>
    <dbReference type="NCBI Taxonomy" id="5698"/>
    <lineage>
        <taxon>Eukaryota</taxon>
        <taxon>Discoba</taxon>
        <taxon>Euglenozoa</taxon>
        <taxon>Kinetoplastea</taxon>
        <taxon>Metakinetoplastina</taxon>
        <taxon>Trypanosomatida</taxon>
        <taxon>Trypanosomatidae</taxon>
        <taxon>Trypanosoma</taxon>
        <taxon>Herpetosoma</taxon>
    </lineage>
</organism>
<comment type="caution">
    <text evidence="2">The sequence shown here is derived from an EMBL/GenBank/DDBJ whole genome shotgun (WGS) entry which is preliminary data.</text>
</comment>
<reference evidence="2 3" key="1">
    <citation type="journal article" date="2018" name="BMC Genomics">
        <title>Genomic comparison of Trypanosoma conorhini and Trypanosoma rangeli to Trypanosoma cruzi strains of high and low virulence.</title>
        <authorList>
            <person name="Bradwell K.R."/>
            <person name="Koparde V.N."/>
            <person name="Matveyev A.V."/>
            <person name="Serrano M.G."/>
            <person name="Alves J.M."/>
            <person name="Parikh H."/>
            <person name="Huang B."/>
            <person name="Lee V."/>
            <person name="Espinosa-Alvarez O."/>
            <person name="Ortiz P.A."/>
            <person name="Costa-Martins A.G."/>
            <person name="Teixeira M.M."/>
            <person name="Buck G.A."/>
        </authorList>
    </citation>
    <scope>NUCLEOTIDE SEQUENCE [LARGE SCALE GENOMIC DNA]</scope>
    <source>
        <strain evidence="2 3">AM80</strain>
    </source>
</reference>
<dbReference type="Proteomes" id="UP000283634">
    <property type="component" value="Unassembled WGS sequence"/>
</dbReference>
<protein>
    <submittedName>
        <fullName evidence="2">Uncharacterized protein</fullName>
    </submittedName>
</protein>
<feature type="compositionally biased region" description="Basic and acidic residues" evidence="1">
    <location>
        <begin position="32"/>
        <end position="43"/>
    </location>
</feature>
<proteinExistence type="predicted"/>
<evidence type="ECO:0000313" key="3">
    <source>
        <dbReference type="Proteomes" id="UP000283634"/>
    </source>
</evidence>
<dbReference type="AlphaFoldDB" id="A0A422N301"/>
<name>A0A422N301_TRYRA</name>
<dbReference type="EMBL" id="MKGL01000360">
    <property type="protein sequence ID" value="RNE99862.1"/>
    <property type="molecule type" value="Genomic_DNA"/>
</dbReference>
<sequence>MTCVALRRWSGALRARKQSPVSSTPPCARRWSGRDSSDKSDRDCKLRRQAETLLDTLQETTTSKLPSCLLLTRGKFRCCSTPIVDNAAPERAPSAHHWQKESKSAKV</sequence>
<dbReference type="RefSeq" id="XP_029235436.1">
    <property type="nucleotide sequence ID" value="XM_029384754.1"/>
</dbReference>
<accession>A0A422N301</accession>
<evidence type="ECO:0000256" key="1">
    <source>
        <dbReference type="SAM" id="MobiDB-lite"/>
    </source>
</evidence>
<evidence type="ECO:0000313" key="2">
    <source>
        <dbReference type="EMBL" id="RNE99862.1"/>
    </source>
</evidence>
<dbReference type="GeneID" id="40331922"/>
<keyword evidence="3" id="KW-1185">Reference proteome</keyword>